<feature type="transmembrane region" description="Helical" evidence="7">
    <location>
        <begin position="133"/>
        <end position="154"/>
    </location>
</feature>
<evidence type="ECO:0000256" key="4">
    <source>
        <dbReference type="ARBA" id="ARBA00023136"/>
    </source>
</evidence>
<evidence type="ECO:0000256" key="2">
    <source>
        <dbReference type="ARBA" id="ARBA00022692"/>
    </source>
</evidence>
<dbReference type="EMBL" id="SPNV01000108">
    <property type="protein sequence ID" value="KAF5861153.1"/>
    <property type="molecule type" value="Genomic_DNA"/>
</dbReference>
<evidence type="ECO:0000313" key="10">
    <source>
        <dbReference type="Proteomes" id="UP000541154"/>
    </source>
</evidence>
<dbReference type="Proteomes" id="UP000541154">
    <property type="component" value="Unassembled WGS sequence"/>
</dbReference>
<reference evidence="9 10" key="1">
    <citation type="submission" date="2019-04" db="EMBL/GenBank/DDBJ databases">
        <title>Aspergillus burnettii sp. nov., novel species from soil in southeast Queensland.</title>
        <authorList>
            <person name="Gilchrist C.L.M."/>
            <person name="Pitt J.I."/>
            <person name="Lange L."/>
            <person name="Lacey H.J."/>
            <person name="Vuong D."/>
            <person name="Midgley D.J."/>
            <person name="Greenfield P."/>
            <person name="Bradbury M."/>
            <person name="Lacey E."/>
            <person name="Busk P.K."/>
            <person name="Pilgaard B."/>
            <person name="Chooi Y.H."/>
            <person name="Piggott A.M."/>
        </authorList>
    </citation>
    <scope>NUCLEOTIDE SEQUENCE [LARGE SCALE GENOMIC DNA]</scope>
    <source>
        <strain evidence="9 10">FRR 5400</strain>
    </source>
</reference>
<evidence type="ECO:0000256" key="5">
    <source>
        <dbReference type="ARBA" id="ARBA00038359"/>
    </source>
</evidence>
<feature type="transmembrane region" description="Helical" evidence="7">
    <location>
        <begin position="20"/>
        <end position="43"/>
    </location>
</feature>
<proteinExistence type="inferred from homology"/>
<feature type="region of interest" description="Disordered" evidence="6">
    <location>
        <begin position="359"/>
        <end position="378"/>
    </location>
</feature>
<evidence type="ECO:0000256" key="3">
    <source>
        <dbReference type="ARBA" id="ARBA00022989"/>
    </source>
</evidence>
<dbReference type="PANTHER" id="PTHR33048">
    <property type="entry name" value="PTH11-LIKE INTEGRAL MEMBRANE PROTEIN (AFU_ORTHOLOGUE AFUA_5G11245)"/>
    <property type="match status" value="1"/>
</dbReference>
<feature type="transmembrane region" description="Helical" evidence="7">
    <location>
        <begin position="217"/>
        <end position="242"/>
    </location>
</feature>
<keyword evidence="2 7" id="KW-0812">Transmembrane</keyword>
<name>A0A8H6E7A5_PETAA</name>
<feature type="compositionally biased region" description="Basic and acidic residues" evidence="6">
    <location>
        <begin position="363"/>
        <end position="378"/>
    </location>
</feature>
<keyword evidence="4 7" id="KW-0472">Membrane</keyword>
<evidence type="ECO:0000259" key="8">
    <source>
        <dbReference type="Pfam" id="PF20684"/>
    </source>
</evidence>
<sequence length="378" mass="42163">MAYPMERSIDPSVEDVSRASMVTVPTIVTTVIALILTLLRLYVRRYMIRMLSWDDCFNVFAMVTQLIVLGLILGATSHGFGRHATLVGHDNTTYSMKLLRIAEFFLIFTTIFLKISISLFLKRLFLKSKKWKTFFWCFIAFNTITSALDAAFIFPQCTPVELNWDKTVEGHCWSPTAIDAIGIAQGSIAAATDFALSILPIVFLWNVKLPKRVKVGICGIMALGFASGAFAIARTALVPSLLKTDDPTWDLVDLFLWAVLEATFGIIAAAAPSVRPLIGHNSVTTNYYSRSKSHSLPLRNTRTGRTSRIDWGHSAYDTRNEPDERDEYIGDNESQLHLDDRGIMKTTSIEVVTTLGAALESETDGRPTSEESSDRRYV</sequence>
<gene>
    <name evidence="9" type="ORF">ETB97_000593</name>
</gene>
<evidence type="ECO:0000313" key="9">
    <source>
        <dbReference type="EMBL" id="KAF5861153.1"/>
    </source>
</evidence>
<dbReference type="AlphaFoldDB" id="A0A8H6E7A5"/>
<feature type="transmembrane region" description="Helical" evidence="7">
    <location>
        <begin position="183"/>
        <end position="205"/>
    </location>
</feature>
<feature type="domain" description="Rhodopsin" evidence="8">
    <location>
        <begin position="39"/>
        <end position="278"/>
    </location>
</feature>
<evidence type="ECO:0000256" key="6">
    <source>
        <dbReference type="SAM" id="MobiDB-lite"/>
    </source>
</evidence>
<dbReference type="InterPro" id="IPR052337">
    <property type="entry name" value="SAT4-like"/>
</dbReference>
<comment type="subcellular location">
    <subcellularLocation>
        <location evidence="1">Membrane</location>
        <topology evidence="1">Multi-pass membrane protein</topology>
    </subcellularLocation>
</comment>
<protein>
    <recommendedName>
        <fullName evidence="8">Rhodopsin domain-containing protein</fullName>
    </recommendedName>
</protein>
<keyword evidence="3 7" id="KW-1133">Transmembrane helix</keyword>
<dbReference type="InterPro" id="IPR049326">
    <property type="entry name" value="Rhodopsin_dom_fungi"/>
</dbReference>
<evidence type="ECO:0000256" key="7">
    <source>
        <dbReference type="SAM" id="Phobius"/>
    </source>
</evidence>
<dbReference type="GO" id="GO:0016020">
    <property type="term" value="C:membrane"/>
    <property type="evidence" value="ECO:0007669"/>
    <property type="project" value="UniProtKB-SubCell"/>
</dbReference>
<dbReference type="Pfam" id="PF20684">
    <property type="entry name" value="Fung_rhodopsin"/>
    <property type="match status" value="1"/>
</dbReference>
<feature type="transmembrane region" description="Helical" evidence="7">
    <location>
        <begin position="55"/>
        <end position="81"/>
    </location>
</feature>
<keyword evidence="10" id="KW-1185">Reference proteome</keyword>
<organism evidence="9 10">
    <name type="scientific">Petromyces alliaceus</name>
    <name type="common">Aspergillus alliaceus</name>
    <dbReference type="NCBI Taxonomy" id="209559"/>
    <lineage>
        <taxon>Eukaryota</taxon>
        <taxon>Fungi</taxon>
        <taxon>Dikarya</taxon>
        <taxon>Ascomycota</taxon>
        <taxon>Pezizomycotina</taxon>
        <taxon>Eurotiomycetes</taxon>
        <taxon>Eurotiomycetidae</taxon>
        <taxon>Eurotiales</taxon>
        <taxon>Aspergillaceae</taxon>
        <taxon>Aspergillus</taxon>
        <taxon>Aspergillus subgen. Circumdati</taxon>
    </lineage>
</organism>
<evidence type="ECO:0000256" key="1">
    <source>
        <dbReference type="ARBA" id="ARBA00004141"/>
    </source>
</evidence>
<feature type="transmembrane region" description="Helical" evidence="7">
    <location>
        <begin position="101"/>
        <end position="121"/>
    </location>
</feature>
<comment type="similarity">
    <text evidence="5">Belongs to the SAT4 family.</text>
</comment>
<comment type="caution">
    <text evidence="9">The sequence shown here is derived from an EMBL/GenBank/DDBJ whole genome shotgun (WGS) entry which is preliminary data.</text>
</comment>
<feature type="transmembrane region" description="Helical" evidence="7">
    <location>
        <begin position="254"/>
        <end position="274"/>
    </location>
</feature>
<dbReference type="PANTHER" id="PTHR33048:SF129">
    <property type="entry name" value="INTEGRAL MEMBRANE PROTEIN-RELATED"/>
    <property type="match status" value="1"/>
</dbReference>
<accession>A0A8H6E7A5</accession>